<protein>
    <submittedName>
        <fullName evidence="1">Nuclear transport factor 2 family protein</fullName>
    </submittedName>
</protein>
<reference evidence="2" key="1">
    <citation type="submission" date="2023-07" db="EMBL/GenBank/DDBJ databases">
        <title>Defluviimonas sediminis sp. nov., isolated from mangrove sediment.</title>
        <authorList>
            <person name="Liu L."/>
            <person name="Li J."/>
            <person name="Huang Y."/>
            <person name="Pan J."/>
            <person name="Li M."/>
        </authorList>
    </citation>
    <scope>NUCLEOTIDE SEQUENCE [LARGE SCALE GENOMIC DNA]</scope>
    <source>
        <strain evidence="2">FT324</strain>
    </source>
</reference>
<dbReference type="Pfam" id="PF12893">
    <property type="entry name" value="Lumazine_bd_2"/>
    <property type="match status" value="1"/>
</dbReference>
<gene>
    <name evidence="1" type="ORF">N5I32_06455</name>
</gene>
<dbReference type="RefSeq" id="WP_261494567.1">
    <property type="nucleotide sequence ID" value="NZ_JAOCQF010000001.1"/>
</dbReference>
<dbReference type="EMBL" id="JAOCQF010000001">
    <property type="protein sequence ID" value="MCT8329148.1"/>
    <property type="molecule type" value="Genomic_DNA"/>
</dbReference>
<organism evidence="1 2">
    <name type="scientific">Albidovulum sediminis</name>
    <dbReference type="NCBI Taxonomy" id="3066345"/>
    <lineage>
        <taxon>Bacteria</taxon>
        <taxon>Pseudomonadati</taxon>
        <taxon>Pseudomonadota</taxon>
        <taxon>Alphaproteobacteria</taxon>
        <taxon>Rhodobacterales</taxon>
        <taxon>Paracoccaceae</taxon>
        <taxon>Albidovulum</taxon>
    </lineage>
</organism>
<dbReference type="InterPro" id="IPR039437">
    <property type="entry name" value="FrzH/put_lumazine-bd"/>
</dbReference>
<dbReference type="SUPFAM" id="SSF54427">
    <property type="entry name" value="NTF2-like"/>
    <property type="match status" value="1"/>
</dbReference>
<evidence type="ECO:0000313" key="1">
    <source>
        <dbReference type="EMBL" id="MCT8329148.1"/>
    </source>
</evidence>
<accession>A0ABT2NJP6</accession>
<evidence type="ECO:0000313" key="2">
    <source>
        <dbReference type="Proteomes" id="UP001205601"/>
    </source>
</evidence>
<comment type="caution">
    <text evidence="1">The sequence shown here is derived from an EMBL/GenBank/DDBJ whole genome shotgun (WGS) entry which is preliminary data.</text>
</comment>
<dbReference type="InterPro" id="IPR032710">
    <property type="entry name" value="NTF2-like_dom_sf"/>
</dbReference>
<dbReference type="Proteomes" id="UP001205601">
    <property type="component" value="Unassembled WGS sequence"/>
</dbReference>
<name>A0ABT2NJP6_9RHOB</name>
<sequence length="128" mass="14141">MSSARPPFDAVVEVLNTYFDGLYHSDTGRLARVFHPRAIYASVSEGALLYRTMAEYFPVVAARPAPAARAEVRRDRILSVSFAGPATAVAQVNCALGDRFFTDCLTLILDEGRWQIISKVFHHDPLNG</sequence>
<proteinExistence type="predicted"/>
<keyword evidence="2" id="KW-1185">Reference proteome</keyword>
<dbReference type="Gene3D" id="3.10.450.50">
    <property type="match status" value="1"/>
</dbReference>